<dbReference type="RefSeq" id="WP_227310252.1">
    <property type="nucleotide sequence ID" value="NZ_JAESVA010000014.1"/>
</dbReference>
<feature type="transmembrane region" description="Helical" evidence="1">
    <location>
        <begin position="93"/>
        <end position="111"/>
    </location>
</feature>
<evidence type="ECO:0000313" key="4">
    <source>
        <dbReference type="EMBL" id="MCB8883595.1"/>
    </source>
</evidence>
<dbReference type="EMBL" id="JAESVA010000014">
    <property type="protein sequence ID" value="MCB8883595.1"/>
    <property type="molecule type" value="Genomic_DNA"/>
</dbReference>
<keyword evidence="1" id="KW-0812">Transmembrane</keyword>
<reference evidence="4 5" key="1">
    <citation type="journal article" date="2021" name="Microorganisms">
        <title>Acidisoma silvae sp. nov. and Acidisomacellulosilytica sp. nov., Two Acidophilic Bacteria Isolated from Decaying Wood, Hydrolyzing Cellulose and Producing Poly-3-hydroxybutyrate.</title>
        <authorList>
            <person name="Mieszkin S."/>
            <person name="Pouder E."/>
            <person name="Uroz S."/>
            <person name="Simon-Colin C."/>
            <person name="Alain K."/>
        </authorList>
    </citation>
    <scope>NUCLEOTIDE SEQUENCE [LARGE SCALE GENOMIC DNA]</scope>
    <source>
        <strain evidence="4 5">HW T5.17</strain>
    </source>
</reference>
<dbReference type="Gene3D" id="2.60.120.1440">
    <property type="match status" value="1"/>
</dbReference>
<keyword evidence="1" id="KW-1133">Transmembrane helix</keyword>
<evidence type="ECO:0000259" key="2">
    <source>
        <dbReference type="Pfam" id="PF04773"/>
    </source>
</evidence>
<dbReference type="PANTHER" id="PTHR30273">
    <property type="entry name" value="PERIPLASMIC SIGNAL SENSOR AND SIGMA FACTOR ACTIVATOR FECR-RELATED"/>
    <property type="match status" value="1"/>
</dbReference>
<protein>
    <submittedName>
        <fullName evidence="4">FecR family protein</fullName>
    </submittedName>
</protein>
<feature type="domain" description="FecR protein" evidence="2">
    <location>
        <begin position="123"/>
        <end position="214"/>
    </location>
</feature>
<proteinExistence type="predicted"/>
<evidence type="ECO:0000313" key="5">
    <source>
        <dbReference type="Proteomes" id="UP000721844"/>
    </source>
</evidence>
<name>A0A963Z7R1_9PROT</name>
<evidence type="ECO:0000259" key="3">
    <source>
        <dbReference type="Pfam" id="PF16220"/>
    </source>
</evidence>
<dbReference type="PIRSF" id="PIRSF018266">
    <property type="entry name" value="FecR"/>
    <property type="match status" value="1"/>
</dbReference>
<dbReference type="InterPro" id="IPR006860">
    <property type="entry name" value="FecR"/>
</dbReference>
<dbReference type="InterPro" id="IPR032623">
    <property type="entry name" value="FecR_N"/>
</dbReference>
<dbReference type="GO" id="GO:0016989">
    <property type="term" value="F:sigma factor antagonist activity"/>
    <property type="evidence" value="ECO:0007669"/>
    <property type="project" value="TreeGrafter"/>
</dbReference>
<dbReference type="InterPro" id="IPR012373">
    <property type="entry name" value="Ferrdict_sens_TM"/>
</dbReference>
<gene>
    <name evidence="4" type="ORF">ACELLULO517_25325</name>
</gene>
<accession>A0A963Z7R1</accession>
<dbReference type="PANTHER" id="PTHR30273:SF2">
    <property type="entry name" value="PROTEIN FECR"/>
    <property type="match status" value="1"/>
</dbReference>
<dbReference type="Gene3D" id="3.55.50.30">
    <property type="match status" value="1"/>
</dbReference>
<dbReference type="Proteomes" id="UP000721844">
    <property type="component" value="Unassembled WGS sequence"/>
</dbReference>
<dbReference type="Pfam" id="PF16220">
    <property type="entry name" value="DUF4880"/>
    <property type="match status" value="1"/>
</dbReference>
<comment type="caution">
    <text evidence="4">The sequence shown here is derived from an EMBL/GenBank/DDBJ whole genome shotgun (WGS) entry which is preliminary data.</text>
</comment>
<dbReference type="Pfam" id="PF04773">
    <property type="entry name" value="FecR"/>
    <property type="match status" value="1"/>
</dbReference>
<keyword evidence="5" id="KW-1185">Reference proteome</keyword>
<evidence type="ECO:0000256" key="1">
    <source>
        <dbReference type="SAM" id="Phobius"/>
    </source>
</evidence>
<feature type="domain" description="FecR N-terminal" evidence="3">
    <location>
        <begin position="12"/>
        <end position="53"/>
    </location>
</feature>
<sequence length="328" mass="35235">MTAREDDRLFAEANGWFHRLRADDVTDADRAAFDLWLSQGPAQRSAWDEVQALVSAVRVPAGAVRDALTLHAYSQMSGRQTAGLGRARWGRRIGLALAAAVALVAIVGGVTEAPVFYDRLTADYATGIGDRRTVTLADGSQIELNTDTALRVNLRDGHRSLTLLRGEAWFDVMHDSAHPFTVTAAGGQTRDIGTRFSVAMRGGVTAVEVDAGLVAVTDAGARDKAQVAADQAVDYSAAGISGVYAIDPTVAFAWRQGQIVFRQQPLSKVVAELNRYRVGRIVILDSRAANRVVSGTFEIDQPAAILDALQKTLGIRVTAITPYLVLLH</sequence>
<organism evidence="4 5">
    <name type="scientific">Acidisoma cellulosilyticum</name>
    <dbReference type="NCBI Taxonomy" id="2802395"/>
    <lineage>
        <taxon>Bacteria</taxon>
        <taxon>Pseudomonadati</taxon>
        <taxon>Pseudomonadota</taxon>
        <taxon>Alphaproteobacteria</taxon>
        <taxon>Acetobacterales</taxon>
        <taxon>Acidocellaceae</taxon>
        <taxon>Acidisoma</taxon>
    </lineage>
</organism>
<keyword evidence="1" id="KW-0472">Membrane</keyword>
<dbReference type="AlphaFoldDB" id="A0A963Z7R1"/>